<evidence type="ECO:0000256" key="11">
    <source>
        <dbReference type="SAM" id="MobiDB-lite"/>
    </source>
</evidence>
<dbReference type="Pfam" id="PF00263">
    <property type="entry name" value="Secretin"/>
    <property type="match status" value="1"/>
</dbReference>
<evidence type="ECO:0000313" key="16">
    <source>
        <dbReference type="EMBL" id="MEN3070271.1"/>
    </source>
</evidence>
<feature type="chain" id="PRO_5045255888" evidence="12">
    <location>
        <begin position="25"/>
        <end position="698"/>
    </location>
</feature>
<feature type="domain" description="NolW-like" evidence="14">
    <location>
        <begin position="288"/>
        <end position="382"/>
    </location>
</feature>
<comment type="similarity">
    <text evidence="2">Belongs to the bacterial secretin family. GSP D subfamily.</text>
</comment>
<dbReference type="PANTHER" id="PTHR30332">
    <property type="entry name" value="PROBABLE GENERAL SECRETION PATHWAY PROTEIN D"/>
    <property type="match status" value="1"/>
</dbReference>
<feature type="domain" description="GspD-like N0" evidence="15">
    <location>
        <begin position="55"/>
        <end position="124"/>
    </location>
</feature>
<keyword evidence="3 10" id="KW-0813">Transport</keyword>
<feature type="domain" description="Type II/III secretion system secretin-like" evidence="13">
    <location>
        <begin position="467"/>
        <end position="631"/>
    </location>
</feature>
<evidence type="ECO:0000259" key="13">
    <source>
        <dbReference type="Pfam" id="PF00263"/>
    </source>
</evidence>
<reference evidence="16 17" key="1">
    <citation type="journal article" date="2018" name="Int. J. Syst. Evol. Microbiol.">
        <title>Uliginosibacterium sediminicola sp. nov., isolated from freshwater sediment.</title>
        <authorList>
            <person name="Hwang W.M."/>
            <person name="Kim S.M."/>
            <person name="Kang K."/>
            <person name="Ahn T.Y."/>
        </authorList>
    </citation>
    <scope>NUCLEOTIDE SEQUENCE [LARGE SCALE GENOMIC DNA]</scope>
    <source>
        <strain evidence="16 17">M1-21</strain>
    </source>
</reference>
<dbReference type="InterPro" id="IPR001775">
    <property type="entry name" value="GspD/PilQ"/>
</dbReference>
<feature type="signal peptide" evidence="12">
    <location>
        <begin position="1"/>
        <end position="24"/>
    </location>
</feature>
<evidence type="ECO:0000256" key="8">
    <source>
        <dbReference type="ARBA" id="ARBA00023136"/>
    </source>
</evidence>
<feature type="compositionally biased region" description="Low complexity" evidence="11">
    <location>
        <begin position="28"/>
        <end position="42"/>
    </location>
</feature>
<comment type="caution">
    <text evidence="16">The sequence shown here is derived from an EMBL/GenBank/DDBJ whole genome shotgun (WGS) entry which is preliminary data.</text>
</comment>
<evidence type="ECO:0000256" key="1">
    <source>
        <dbReference type="ARBA" id="ARBA00004442"/>
    </source>
</evidence>
<evidence type="ECO:0000256" key="12">
    <source>
        <dbReference type="SAM" id="SignalP"/>
    </source>
</evidence>
<feature type="domain" description="NolW-like" evidence="14">
    <location>
        <begin position="152"/>
        <end position="211"/>
    </location>
</feature>
<dbReference type="PRINTS" id="PR00811">
    <property type="entry name" value="BCTERIALGSPD"/>
</dbReference>
<accession>A0ABU9Z3A1</accession>
<dbReference type="Proteomes" id="UP001410394">
    <property type="component" value="Unassembled WGS sequence"/>
</dbReference>
<dbReference type="PANTHER" id="PTHR30332:SF24">
    <property type="entry name" value="SECRETIN GSPD-RELATED"/>
    <property type="match status" value="1"/>
</dbReference>
<evidence type="ECO:0000313" key="17">
    <source>
        <dbReference type="Proteomes" id="UP001410394"/>
    </source>
</evidence>
<evidence type="ECO:0000256" key="6">
    <source>
        <dbReference type="ARBA" id="ARBA00022729"/>
    </source>
</evidence>
<dbReference type="NCBIfam" id="TIGR02517">
    <property type="entry name" value="type_II_gspD"/>
    <property type="match status" value="1"/>
</dbReference>
<comment type="subcellular location">
    <subcellularLocation>
        <location evidence="1 10">Cell outer membrane</location>
    </subcellularLocation>
</comment>
<evidence type="ECO:0000259" key="15">
    <source>
        <dbReference type="Pfam" id="PF21305"/>
    </source>
</evidence>
<keyword evidence="6 12" id="KW-0732">Signal</keyword>
<feature type="compositionally biased region" description="Low complexity" evidence="11">
    <location>
        <begin position="318"/>
        <end position="334"/>
    </location>
</feature>
<feature type="compositionally biased region" description="Basic and acidic residues" evidence="11">
    <location>
        <begin position="665"/>
        <end position="674"/>
    </location>
</feature>
<organism evidence="16 17">
    <name type="scientific">Uliginosibacterium sediminicola</name>
    <dbReference type="NCBI Taxonomy" id="2024550"/>
    <lineage>
        <taxon>Bacteria</taxon>
        <taxon>Pseudomonadati</taxon>
        <taxon>Pseudomonadota</taxon>
        <taxon>Betaproteobacteria</taxon>
        <taxon>Rhodocyclales</taxon>
        <taxon>Zoogloeaceae</taxon>
        <taxon>Uliginosibacterium</taxon>
    </lineage>
</organism>
<dbReference type="InterPro" id="IPR038591">
    <property type="entry name" value="NolW-like_sf"/>
</dbReference>
<keyword evidence="4" id="KW-1134">Transmembrane beta strand</keyword>
<evidence type="ECO:0000256" key="3">
    <source>
        <dbReference type="ARBA" id="ARBA00022448"/>
    </source>
</evidence>
<evidence type="ECO:0000256" key="9">
    <source>
        <dbReference type="ARBA" id="ARBA00023237"/>
    </source>
</evidence>
<evidence type="ECO:0000256" key="2">
    <source>
        <dbReference type="ARBA" id="ARBA00006980"/>
    </source>
</evidence>
<evidence type="ECO:0000256" key="10">
    <source>
        <dbReference type="RuleBase" id="RU004004"/>
    </source>
</evidence>
<evidence type="ECO:0000256" key="4">
    <source>
        <dbReference type="ARBA" id="ARBA00022452"/>
    </source>
</evidence>
<dbReference type="InterPro" id="IPR004846">
    <property type="entry name" value="T2SS/T3SS_dom"/>
</dbReference>
<dbReference type="RefSeq" id="WP_345921047.1">
    <property type="nucleotide sequence ID" value="NZ_JBDIVE010000011.1"/>
</dbReference>
<feature type="region of interest" description="Disordered" evidence="11">
    <location>
        <begin position="28"/>
        <end position="49"/>
    </location>
</feature>
<dbReference type="EMBL" id="JBDIVE010000011">
    <property type="protein sequence ID" value="MEN3070271.1"/>
    <property type="molecule type" value="Genomic_DNA"/>
</dbReference>
<dbReference type="Pfam" id="PF21305">
    <property type="entry name" value="type_II_gspD_N0"/>
    <property type="match status" value="1"/>
</dbReference>
<keyword evidence="17" id="KW-1185">Reference proteome</keyword>
<sequence>MVRKQLALTSLACLGLLISLPATHAQAPAPAAPASTSTSTSTGKEVTENGENVSLNFSAAEIDTVVRAIGKISGRNFILDPRVKGTINIITSRPVSRSAVYPILLSALRLQGYAAIENGQVVKIVPEADAKLHAVPSGAAGIPVTNGERIVTEVFQIKYESAAQLLQVVRPLIAANNTVSVYAGNNSLIVTDYAENIARLRRIIESIDVPGGDSQMIPLQNASAVDLAPMITKLFSESGSTEPSQKVSIIADPRSNSLLIRSDSRSRLQAVRSLITQLDQSGTMGNLRVVYLKNGDATRIAQTLRAIANSDTSQAAGQQRTTQNSSTASTTSTQTAASFGSAVGGAYIYADTSSNSIVINASDALYNSLRATIEKLDRRPAQVYVEALIAEVSADRASEFGMQFNSAIGGKTSVFGGTNFSSGGSNLLSVASGTTASTGLNLAIGGGSVVIPGVGTIANISMLAHYLQTDNKTNILSTPNIVTVDNEEAKIVVGRNVPFVTGSYTTSTSTGVSNPFQTIERKDVGLTLKIKPQITEGGTVRLIISQEVSSVLSTSATLGPTTSKRSLDSTVILDDGAFLALGGLVEDSYSGSVEKVPVLGDLPVIGALFRYDTRTQSKTNLVIFLRPIILRSAEDATRVTESRYDYILGKQKDSTDNKVVPPNLDEPRLPDVDPKLPSPQPAPAATTSNGDAAGAASK</sequence>
<dbReference type="InterPro" id="IPR005644">
    <property type="entry name" value="NolW-like"/>
</dbReference>
<gene>
    <name evidence="16" type="primary">gspD</name>
    <name evidence="16" type="ORF">ABDB84_17435</name>
</gene>
<keyword evidence="5" id="KW-0812">Transmembrane</keyword>
<evidence type="ECO:0000256" key="5">
    <source>
        <dbReference type="ARBA" id="ARBA00022692"/>
    </source>
</evidence>
<dbReference type="Gene3D" id="3.30.1370.120">
    <property type="match status" value="3"/>
</dbReference>
<feature type="region of interest" description="Disordered" evidence="11">
    <location>
        <begin position="311"/>
        <end position="334"/>
    </location>
</feature>
<evidence type="ECO:0000256" key="7">
    <source>
        <dbReference type="ARBA" id="ARBA00022927"/>
    </source>
</evidence>
<dbReference type="Pfam" id="PF03958">
    <property type="entry name" value="Secretin_N"/>
    <property type="match status" value="3"/>
</dbReference>
<keyword evidence="7" id="KW-0653">Protein transport</keyword>
<evidence type="ECO:0000259" key="14">
    <source>
        <dbReference type="Pfam" id="PF03958"/>
    </source>
</evidence>
<feature type="domain" description="NolW-like" evidence="14">
    <location>
        <begin position="214"/>
        <end position="282"/>
    </location>
</feature>
<dbReference type="InterPro" id="IPR050810">
    <property type="entry name" value="Bact_Secretion_Sys_Channel"/>
</dbReference>
<keyword evidence="9" id="KW-0998">Cell outer membrane</keyword>
<protein>
    <submittedName>
        <fullName evidence="16">Type II secretion system secretin GspD</fullName>
    </submittedName>
</protein>
<dbReference type="InterPro" id="IPR013356">
    <property type="entry name" value="T2SS_GspD"/>
</dbReference>
<proteinExistence type="inferred from homology"/>
<feature type="region of interest" description="Disordered" evidence="11">
    <location>
        <begin position="652"/>
        <end position="698"/>
    </location>
</feature>
<name>A0ABU9Z3A1_9RHOO</name>
<dbReference type="InterPro" id="IPR049371">
    <property type="entry name" value="GspD-like_N0"/>
</dbReference>
<keyword evidence="8" id="KW-0472">Membrane</keyword>